<keyword evidence="3 6" id="KW-0812">Transmembrane</keyword>
<feature type="transmembrane region" description="Helical" evidence="6">
    <location>
        <begin position="37"/>
        <end position="55"/>
    </location>
</feature>
<evidence type="ECO:0000313" key="10">
    <source>
        <dbReference type="EMBL" id="KAF1016353.1"/>
    </source>
</evidence>
<evidence type="ECO:0000256" key="4">
    <source>
        <dbReference type="ARBA" id="ARBA00022989"/>
    </source>
</evidence>
<dbReference type="InterPro" id="IPR036866">
    <property type="entry name" value="RibonucZ/Hydroxyglut_hydro"/>
</dbReference>
<sequence length="502" mass="52489">MPPPASLPAAPPVALLGRACAAALVCGALLCVQLPGLPPWPWSIALAVLAALGWCLPWRARWLGAGLFGLAWTALHGHLALQAQLPPDSPPLDLQVQGRVLDLPQHGPLRSRFLLQVERAEALPSLQGRVLQVYWSDARWGKGSDAGPARQAVDAGVHWQMSLRVRPPRGRINPGGFDAERQALLQGLAGTAQVRGTQARELQPAHGVVAWRQRMAARIALQVPAGQARFVQALALGDTRGLQDADWEALRALGLTHLIAISGFHVGLVAGFAALLVQLPWRLWPALPRRWPRRQAAAWAAAGGAIGYAVVAGAELPTVRTAAMIALLAMACGARRPMALGQGLALAALGMLLAAPLSVLSAGFWLSFGGVVWLLWCLSGPTARGVLATLRGFVAAQGVASLALLQLLVADVGQGTAVLVRTARHALWYDLGPAGEDPAGRTLLPAAQALGEGPPQRLLLSHADADHAGGLDSARRGWPAASLWAPPGAGVAQAAACHRGQH</sequence>
<dbReference type="SUPFAM" id="SSF56281">
    <property type="entry name" value="Metallo-hydrolase/oxidoreductase"/>
    <property type="match status" value="1"/>
</dbReference>
<keyword evidence="4 6" id="KW-1133">Transmembrane helix</keyword>
<dbReference type="GO" id="GO:0005886">
    <property type="term" value="C:plasma membrane"/>
    <property type="evidence" value="ECO:0007669"/>
    <property type="project" value="UniProtKB-SubCell"/>
</dbReference>
<dbReference type="Pfam" id="PF13567">
    <property type="entry name" value="DUF4131"/>
    <property type="match status" value="1"/>
</dbReference>
<feature type="transmembrane region" description="Helical" evidence="6">
    <location>
        <begin position="296"/>
        <end position="312"/>
    </location>
</feature>
<evidence type="ECO:0000259" key="9">
    <source>
        <dbReference type="Pfam" id="PF13567"/>
    </source>
</evidence>
<evidence type="ECO:0000259" key="7">
    <source>
        <dbReference type="Pfam" id="PF00753"/>
    </source>
</evidence>
<comment type="subcellular location">
    <subcellularLocation>
        <location evidence="1">Cell membrane</location>
        <topology evidence="1">Multi-pass membrane protein</topology>
    </subcellularLocation>
</comment>
<keyword evidence="2" id="KW-1003">Cell membrane</keyword>
<feature type="domain" description="ComEC/Rec2-related protein" evidence="8">
    <location>
        <begin position="234"/>
        <end position="410"/>
    </location>
</feature>
<feature type="transmembrane region" description="Helical" evidence="6">
    <location>
        <begin position="258"/>
        <end position="284"/>
    </location>
</feature>
<evidence type="ECO:0000256" key="5">
    <source>
        <dbReference type="ARBA" id="ARBA00023136"/>
    </source>
</evidence>
<keyword evidence="5 6" id="KW-0472">Membrane</keyword>
<evidence type="ECO:0000256" key="2">
    <source>
        <dbReference type="ARBA" id="ARBA00022475"/>
    </source>
</evidence>
<dbReference type="InterPro" id="IPR001279">
    <property type="entry name" value="Metallo-B-lactamas"/>
</dbReference>
<dbReference type="NCBIfam" id="TIGR00360">
    <property type="entry name" value="ComEC_N-term"/>
    <property type="match status" value="1"/>
</dbReference>
<feature type="domain" description="Metallo-beta-lactamase" evidence="7">
    <location>
        <begin position="411"/>
        <end position="486"/>
    </location>
</feature>
<evidence type="ECO:0000313" key="11">
    <source>
        <dbReference type="Proteomes" id="UP000487117"/>
    </source>
</evidence>
<feature type="domain" description="DUF4131" evidence="9">
    <location>
        <begin position="36"/>
        <end position="197"/>
    </location>
</feature>
<accession>A0A7V8FI96</accession>
<dbReference type="PANTHER" id="PTHR30619:SF1">
    <property type="entry name" value="RECOMBINATION PROTEIN 2"/>
    <property type="match status" value="1"/>
</dbReference>
<dbReference type="AlphaFoldDB" id="A0A7V8FI96"/>
<dbReference type="Pfam" id="PF00753">
    <property type="entry name" value="Lactamase_B"/>
    <property type="match status" value="1"/>
</dbReference>
<evidence type="ECO:0000256" key="6">
    <source>
        <dbReference type="SAM" id="Phobius"/>
    </source>
</evidence>
<name>A0A7V8FI96_STEMA</name>
<dbReference type="Proteomes" id="UP000487117">
    <property type="component" value="Unassembled WGS sequence"/>
</dbReference>
<dbReference type="InterPro" id="IPR004477">
    <property type="entry name" value="ComEC_N"/>
</dbReference>
<feature type="transmembrane region" description="Helical" evidence="6">
    <location>
        <begin position="346"/>
        <end position="376"/>
    </location>
</feature>
<comment type="caution">
    <text evidence="10">The sequence shown here is derived from an EMBL/GenBank/DDBJ whole genome shotgun (WGS) entry which is preliminary data.</text>
</comment>
<gene>
    <name evidence="10" type="primary">comEC_2</name>
    <name evidence="10" type="ORF">GAK31_01848</name>
</gene>
<evidence type="ECO:0000259" key="8">
    <source>
        <dbReference type="Pfam" id="PF03772"/>
    </source>
</evidence>
<reference evidence="11" key="1">
    <citation type="journal article" date="2020" name="MBio">
        <title>Horizontal gene transfer to a defensive symbiont with a reduced genome amongst a multipartite beetle microbiome.</title>
        <authorList>
            <person name="Waterworth S.C."/>
            <person name="Florez L.V."/>
            <person name="Rees E.R."/>
            <person name="Hertweck C."/>
            <person name="Kaltenpoth M."/>
            <person name="Kwan J.C."/>
        </authorList>
    </citation>
    <scope>NUCLEOTIDE SEQUENCE [LARGE SCALE GENOMIC DNA]</scope>
</reference>
<evidence type="ECO:0000256" key="3">
    <source>
        <dbReference type="ARBA" id="ARBA00022692"/>
    </source>
</evidence>
<dbReference type="InterPro" id="IPR025405">
    <property type="entry name" value="DUF4131"/>
</dbReference>
<dbReference type="Pfam" id="PF03772">
    <property type="entry name" value="Competence"/>
    <property type="match status" value="1"/>
</dbReference>
<proteinExistence type="predicted"/>
<protein>
    <submittedName>
        <fullName evidence="10">ComE operon protein 3</fullName>
    </submittedName>
</protein>
<dbReference type="Gene3D" id="3.60.15.10">
    <property type="entry name" value="Ribonuclease Z/Hydroxyacylglutathione hydrolase-like"/>
    <property type="match status" value="1"/>
</dbReference>
<dbReference type="InterPro" id="IPR052159">
    <property type="entry name" value="Competence_DNA_uptake"/>
</dbReference>
<organism evidence="10 11">
    <name type="scientific">Stenotrophomonas maltophilia</name>
    <name type="common">Pseudomonas maltophilia</name>
    <name type="synonym">Xanthomonas maltophilia</name>
    <dbReference type="NCBI Taxonomy" id="40324"/>
    <lineage>
        <taxon>Bacteria</taxon>
        <taxon>Pseudomonadati</taxon>
        <taxon>Pseudomonadota</taxon>
        <taxon>Gammaproteobacteria</taxon>
        <taxon>Lysobacterales</taxon>
        <taxon>Lysobacteraceae</taxon>
        <taxon>Stenotrophomonas</taxon>
        <taxon>Stenotrophomonas maltophilia group</taxon>
    </lineage>
</organism>
<evidence type="ECO:0000256" key="1">
    <source>
        <dbReference type="ARBA" id="ARBA00004651"/>
    </source>
</evidence>
<dbReference type="EMBL" id="WNDS01000002">
    <property type="protein sequence ID" value="KAF1016353.1"/>
    <property type="molecule type" value="Genomic_DNA"/>
</dbReference>
<dbReference type="PANTHER" id="PTHR30619">
    <property type="entry name" value="DNA INTERNALIZATION/COMPETENCE PROTEIN COMEC/REC2"/>
    <property type="match status" value="1"/>
</dbReference>